<dbReference type="EMBL" id="VRMN01000003">
    <property type="protein sequence ID" value="KAA8495552.1"/>
    <property type="molecule type" value="Genomic_DNA"/>
</dbReference>
<evidence type="ECO:0000313" key="2">
    <source>
        <dbReference type="EMBL" id="KAA8495552.1"/>
    </source>
</evidence>
<gene>
    <name evidence="2" type="ORF">FVE85_1707</name>
</gene>
<name>A0A5J4YXF2_PORPP</name>
<evidence type="ECO:0000313" key="3">
    <source>
        <dbReference type="Proteomes" id="UP000324585"/>
    </source>
</evidence>
<evidence type="ECO:0000256" key="1">
    <source>
        <dbReference type="SAM" id="MobiDB-lite"/>
    </source>
</evidence>
<comment type="caution">
    <text evidence="2">The sequence shown here is derived from an EMBL/GenBank/DDBJ whole genome shotgun (WGS) entry which is preliminary data.</text>
</comment>
<dbReference type="AlphaFoldDB" id="A0A5J4YXF2"/>
<sequence>MPFQPRSSFCRAFFHLPTSSNGKRLVPRQPESATKPHPLGLVGRGERGAELCCSGERRGRDGKYGCLRGLVHARVMWTLAFGSPHRGGLRNEQRRAAASPLVARGKAARAFAVRGQPDVSPGARRTERAFVQGG</sequence>
<feature type="region of interest" description="Disordered" evidence="1">
    <location>
        <begin position="114"/>
        <end position="134"/>
    </location>
</feature>
<dbReference type="Proteomes" id="UP000324585">
    <property type="component" value="Unassembled WGS sequence"/>
</dbReference>
<organism evidence="2 3">
    <name type="scientific">Porphyridium purpureum</name>
    <name type="common">Red alga</name>
    <name type="synonym">Porphyridium cruentum</name>
    <dbReference type="NCBI Taxonomy" id="35688"/>
    <lineage>
        <taxon>Eukaryota</taxon>
        <taxon>Rhodophyta</taxon>
        <taxon>Bangiophyceae</taxon>
        <taxon>Porphyridiales</taxon>
        <taxon>Porphyridiaceae</taxon>
        <taxon>Porphyridium</taxon>
    </lineage>
</organism>
<feature type="region of interest" description="Disordered" evidence="1">
    <location>
        <begin position="21"/>
        <end position="45"/>
    </location>
</feature>
<reference evidence="3" key="1">
    <citation type="journal article" date="2019" name="Nat. Commun.">
        <title>Expansion of phycobilisome linker gene families in mesophilic red algae.</title>
        <authorList>
            <person name="Lee J."/>
            <person name="Kim D."/>
            <person name="Bhattacharya D."/>
            <person name="Yoon H.S."/>
        </authorList>
    </citation>
    <scope>NUCLEOTIDE SEQUENCE [LARGE SCALE GENOMIC DNA]</scope>
    <source>
        <strain evidence="3">CCMP 1328</strain>
    </source>
</reference>
<protein>
    <submittedName>
        <fullName evidence="2">Uncharacterized protein</fullName>
    </submittedName>
</protein>
<accession>A0A5J4YXF2</accession>
<proteinExistence type="predicted"/>
<keyword evidence="3" id="KW-1185">Reference proteome</keyword>